<dbReference type="RefSeq" id="WP_070761896.1">
    <property type="nucleotide sequence ID" value="NZ_CP136640.1"/>
</dbReference>
<keyword evidence="1" id="KW-1133">Transmembrane helix</keyword>
<evidence type="ECO:0000313" key="2">
    <source>
        <dbReference type="EMBL" id="PZP01301.1"/>
    </source>
</evidence>
<reference evidence="2 3" key="1">
    <citation type="submission" date="2017-11" db="EMBL/GenBank/DDBJ databases">
        <title>Infants hospitalized years apart are colonized by the same room-sourced microbial strains.</title>
        <authorList>
            <person name="Brooks B."/>
            <person name="Olm M.R."/>
            <person name="Firek B.A."/>
            <person name="Baker R."/>
            <person name="Thomas B.C."/>
            <person name="Morowitz M.J."/>
            <person name="Banfield J.F."/>
        </authorList>
    </citation>
    <scope>NUCLEOTIDE SEQUENCE [LARGE SCALE GENOMIC DNA]</scope>
    <source>
        <strain evidence="2">S2_012_000_R3_87</strain>
    </source>
</reference>
<feature type="transmembrane region" description="Helical" evidence="1">
    <location>
        <begin position="29"/>
        <end position="49"/>
    </location>
</feature>
<evidence type="ECO:0000256" key="1">
    <source>
        <dbReference type="SAM" id="Phobius"/>
    </source>
</evidence>
<name>A0A2W5B3Q6_9CORY</name>
<dbReference type="EMBL" id="QFNY01000079">
    <property type="protein sequence ID" value="PZP01301.1"/>
    <property type="molecule type" value="Genomic_DNA"/>
</dbReference>
<keyword evidence="1" id="KW-0812">Transmembrane</keyword>
<keyword evidence="1" id="KW-0472">Membrane</keyword>
<proteinExistence type="predicted"/>
<organism evidence="2 3">
    <name type="scientific">Corynebacterium urealyticum</name>
    <dbReference type="NCBI Taxonomy" id="43771"/>
    <lineage>
        <taxon>Bacteria</taxon>
        <taxon>Bacillati</taxon>
        <taxon>Actinomycetota</taxon>
        <taxon>Actinomycetes</taxon>
        <taxon>Mycobacteriales</taxon>
        <taxon>Corynebacteriaceae</taxon>
        <taxon>Corynebacterium</taxon>
    </lineage>
</organism>
<gene>
    <name evidence="2" type="ORF">DI609_04435</name>
</gene>
<dbReference type="Proteomes" id="UP000249451">
    <property type="component" value="Unassembled WGS sequence"/>
</dbReference>
<accession>A0A2W5B3Q6</accession>
<comment type="caution">
    <text evidence="2">The sequence shown here is derived from an EMBL/GenBank/DDBJ whole genome shotgun (WGS) entry which is preliminary data.</text>
</comment>
<protein>
    <submittedName>
        <fullName evidence="2">Uncharacterized protein</fullName>
    </submittedName>
</protein>
<evidence type="ECO:0000313" key="3">
    <source>
        <dbReference type="Proteomes" id="UP000249451"/>
    </source>
</evidence>
<dbReference type="AlphaFoldDB" id="A0A2W5B3Q6"/>
<sequence>MESRSPQVVKPNRARQRELDWEDTRRPAWVAWLGGICAVALLVGIMVMAQSDRTSKPMHINGDQLGPFYMSDQAYEEHSRQLLDEAEGNEPRWALVSPTTAMAPKDFAKVFDIPHAARVRVSTLLIGPVVQRPIPEPAAGLRREDVFTIATEGLEGEDVAINGALVYAAPAELKAIAKNPKVMAVEPAPVDAAYGRMGIRAVTHEEE</sequence>